<dbReference type="InterPro" id="IPR014710">
    <property type="entry name" value="RmlC-like_jellyroll"/>
</dbReference>
<dbReference type="RefSeq" id="WP_166063295.1">
    <property type="nucleotide sequence ID" value="NZ_CP049889.1"/>
</dbReference>
<dbReference type="Proteomes" id="UP000501830">
    <property type="component" value="Chromosome"/>
</dbReference>
<accession>A0A6G7WIY7</accession>
<gene>
    <name evidence="5" type="ORF">G7058_09375</name>
</gene>
<dbReference type="GeneID" id="94553494"/>
<evidence type="ECO:0000256" key="2">
    <source>
        <dbReference type="ARBA" id="ARBA00023125"/>
    </source>
</evidence>
<dbReference type="InterPro" id="IPR009057">
    <property type="entry name" value="Homeodomain-like_sf"/>
</dbReference>
<dbReference type="Pfam" id="PF02311">
    <property type="entry name" value="AraC_binding"/>
    <property type="match status" value="1"/>
</dbReference>
<evidence type="ECO:0000313" key="6">
    <source>
        <dbReference type="Proteomes" id="UP000501830"/>
    </source>
</evidence>
<dbReference type="Pfam" id="PF12833">
    <property type="entry name" value="HTH_18"/>
    <property type="match status" value="1"/>
</dbReference>
<proteinExistence type="predicted"/>
<dbReference type="Gene3D" id="2.60.120.10">
    <property type="entry name" value="Jelly Rolls"/>
    <property type="match status" value="1"/>
</dbReference>
<protein>
    <submittedName>
        <fullName evidence="5">AraC family transcriptional regulator</fullName>
    </submittedName>
</protein>
<keyword evidence="2" id="KW-0238">DNA-binding</keyword>
<dbReference type="GO" id="GO:0043565">
    <property type="term" value="F:sequence-specific DNA binding"/>
    <property type="evidence" value="ECO:0007669"/>
    <property type="project" value="InterPro"/>
</dbReference>
<evidence type="ECO:0000259" key="4">
    <source>
        <dbReference type="PROSITE" id="PS01124"/>
    </source>
</evidence>
<keyword evidence="1" id="KW-0805">Transcription regulation</keyword>
<dbReference type="InterPro" id="IPR003313">
    <property type="entry name" value="AraC-bd"/>
</dbReference>
<dbReference type="PANTHER" id="PTHR43280:SF2">
    <property type="entry name" value="HTH-TYPE TRANSCRIPTIONAL REGULATOR EXSA"/>
    <property type="match status" value="1"/>
</dbReference>
<keyword evidence="3" id="KW-0804">Transcription</keyword>
<evidence type="ECO:0000256" key="3">
    <source>
        <dbReference type="ARBA" id="ARBA00023163"/>
    </source>
</evidence>
<dbReference type="SMART" id="SM00342">
    <property type="entry name" value="HTH_ARAC"/>
    <property type="match status" value="1"/>
</dbReference>
<evidence type="ECO:0000313" key="5">
    <source>
        <dbReference type="EMBL" id="QIK52230.1"/>
    </source>
</evidence>
<dbReference type="PANTHER" id="PTHR43280">
    <property type="entry name" value="ARAC-FAMILY TRANSCRIPTIONAL REGULATOR"/>
    <property type="match status" value="1"/>
</dbReference>
<organism evidence="5 6">
    <name type="scientific">Jeotgalibaca porci</name>
    <dbReference type="NCBI Taxonomy" id="1868793"/>
    <lineage>
        <taxon>Bacteria</taxon>
        <taxon>Bacillati</taxon>
        <taxon>Bacillota</taxon>
        <taxon>Bacilli</taxon>
        <taxon>Lactobacillales</taxon>
        <taxon>Carnobacteriaceae</taxon>
        <taxon>Jeotgalibaca</taxon>
    </lineage>
</organism>
<name>A0A6G7WIY7_9LACT</name>
<evidence type="ECO:0000256" key="1">
    <source>
        <dbReference type="ARBA" id="ARBA00023015"/>
    </source>
</evidence>
<dbReference type="KEGG" id="jpo:G7058_09375"/>
<dbReference type="Gene3D" id="1.10.10.60">
    <property type="entry name" value="Homeodomain-like"/>
    <property type="match status" value="2"/>
</dbReference>
<keyword evidence="6" id="KW-1185">Reference proteome</keyword>
<dbReference type="EMBL" id="CP049889">
    <property type="protein sequence ID" value="QIK52230.1"/>
    <property type="molecule type" value="Genomic_DNA"/>
</dbReference>
<feature type="domain" description="HTH araC/xylS-type" evidence="4">
    <location>
        <begin position="152"/>
        <end position="250"/>
    </location>
</feature>
<sequence length="251" mass="29639">MFFFEDYAIENHNFFSLIELVDQNFPVHFHRAAELIWVEKGTISVSIEQENWQLKKGECIFVFPNQMHEIIFIEQARLQILVFSPELIGSFFTKYKGYVPENPILRLEKPFPVSKIDSYYYQKSFLYGVCDQLVTNSSLIKVEYSAQTKAVQSLIAYVDEHYMEAITLKIAAANIKYDYFYLSKLFKKVTTYRFNDYLNQYRISQACYQLRGTQKSISEIAMDCGYQNMRTFNRNFQNIIACTPLQFRNKG</sequence>
<dbReference type="AlphaFoldDB" id="A0A6G7WIY7"/>
<dbReference type="InterPro" id="IPR018060">
    <property type="entry name" value="HTH_AraC"/>
</dbReference>
<reference evidence="5 6" key="1">
    <citation type="journal article" date="2017" name="Int. J. Syst. Evol. Microbiol.">
        <title>Jeotgalibaca porci sp. nov. and Jeotgalibaca arthritidis sp. nov., isolated from pigs, and emended description of the genus Jeotgalibaca.</title>
        <authorList>
            <person name="Zamora L."/>
            <person name="Perez-Sancho M."/>
            <person name="Dominguez L."/>
            <person name="Fernandez-Garayzabal J.F."/>
            <person name="Vela A.I."/>
        </authorList>
    </citation>
    <scope>NUCLEOTIDE SEQUENCE [LARGE SCALE GENOMIC DNA]</scope>
    <source>
        <strain evidence="5 6">CCUG 69148</strain>
    </source>
</reference>
<dbReference type="InterPro" id="IPR011051">
    <property type="entry name" value="RmlC_Cupin_sf"/>
</dbReference>
<dbReference type="PROSITE" id="PS00041">
    <property type="entry name" value="HTH_ARAC_FAMILY_1"/>
    <property type="match status" value="1"/>
</dbReference>
<dbReference type="InterPro" id="IPR018062">
    <property type="entry name" value="HTH_AraC-typ_CS"/>
</dbReference>
<dbReference type="SUPFAM" id="SSF46689">
    <property type="entry name" value="Homeodomain-like"/>
    <property type="match status" value="1"/>
</dbReference>
<dbReference type="PROSITE" id="PS01124">
    <property type="entry name" value="HTH_ARAC_FAMILY_2"/>
    <property type="match status" value="1"/>
</dbReference>
<dbReference type="GO" id="GO:0003700">
    <property type="term" value="F:DNA-binding transcription factor activity"/>
    <property type="evidence" value="ECO:0007669"/>
    <property type="project" value="InterPro"/>
</dbReference>
<dbReference type="SUPFAM" id="SSF51182">
    <property type="entry name" value="RmlC-like cupins"/>
    <property type="match status" value="1"/>
</dbReference>